<dbReference type="CDD" id="cd10548">
    <property type="entry name" value="cupin_CDO"/>
    <property type="match status" value="1"/>
</dbReference>
<comment type="similarity">
    <text evidence="1">Belongs to the cysteine dioxygenase family.</text>
</comment>
<dbReference type="SUPFAM" id="SSF51182">
    <property type="entry name" value="RmlC-like cupins"/>
    <property type="match status" value="1"/>
</dbReference>
<dbReference type="GO" id="GO:0051213">
    <property type="term" value="F:dioxygenase activity"/>
    <property type="evidence" value="ECO:0007669"/>
    <property type="project" value="UniProtKB-KW"/>
</dbReference>
<accession>A0ABY4MBD2</accession>
<keyword evidence="8" id="KW-1185">Reference proteome</keyword>
<keyword evidence="4" id="KW-0560">Oxidoreductase</keyword>
<dbReference type="InterPro" id="IPR011051">
    <property type="entry name" value="RmlC_Cupin_sf"/>
</dbReference>
<sequence>MSERAQPFAELTDVTAGARAATGVLAATDAAAPAPADPFRALPERNLDKRELQALVDELAARPCLWREDVAFSDTERHYASLHRDEHVDVWLLCWTRRNDTGWHDHDISSGAVRVVQGVLTESNPRIGGEHPATAVGAGSSFCFGPDHIHRLTGATDDAISVHAYSPPLWRLGQYDITEDGLMRRVSVSYADELRPLDAPAGLTTRGSTRRSDHPGKQQRKQGEEGEGSRHTGARTTVGSGG</sequence>
<feature type="region of interest" description="Disordered" evidence="6">
    <location>
        <begin position="197"/>
        <end position="242"/>
    </location>
</feature>
<keyword evidence="5" id="KW-0408">Iron</keyword>
<dbReference type="PANTHER" id="PTHR12918">
    <property type="entry name" value="CYSTEINE DIOXYGENASE"/>
    <property type="match status" value="1"/>
</dbReference>
<dbReference type="RefSeq" id="WP_248865907.1">
    <property type="nucleotide sequence ID" value="NZ_CP086322.1"/>
</dbReference>
<dbReference type="Proteomes" id="UP000830115">
    <property type="component" value="Chromosome"/>
</dbReference>
<dbReference type="Gene3D" id="2.60.120.10">
    <property type="entry name" value="Jelly Rolls"/>
    <property type="match status" value="1"/>
</dbReference>
<proteinExistence type="inferred from homology"/>
<organism evidence="7 8">
    <name type="scientific">Streptomyces halobius</name>
    <dbReference type="NCBI Taxonomy" id="2879846"/>
    <lineage>
        <taxon>Bacteria</taxon>
        <taxon>Bacillati</taxon>
        <taxon>Actinomycetota</taxon>
        <taxon>Actinomycetes</taxon>
        <taxon>Kitasatosporales</taxon>
        <taxon>Streptomycetaceae</taxon>
        <taxon>Streptomyces</taxon>
    </lineage>
</organism>
<evidence type="ECO:0000313" key="8">
    <source>
        <dbReference type="Proteomes" id="UP000830115"/>
    </source>
</evidence>
<dbReference type="PANTHER" id="PTHR12918:SF1">
    <property type="entry name" value="CYSTEINE DIOXYGENASE TYPE 1"/>
    <property type="match status" value="1"/>
</dbReference>
<evidence type="ECO:0000313" key="7">
    <source>
        <dbReference type="EMBL" id="UQA95052.1"/>
    </source>
</evidence>
<name>A0ABY4MBD2_9ACTN</name>
<reference evidence="7" key="1">
    <citation type="submission" date="2021-10" db="EMBL/GenBank/DDBJ databases">
        <title>Streptomyces nigrumlapis sp.nov.,an antimicrobial producing actinobacterium isolated from Black Gobi rocks.</title>
        <authorList>
            <person name="Wen Y."/>
            <person name="Zhang W."/>
            <person name="Liu X.G."/>
        </authorList>
    </citation>
    <scope>NUCLEOTIDE SEQUENCE</scope>
    <source>
        <strain evidence="7">ST13-2-2</strain>
    </source>
</reference>
<keyword evidence="2" id="KW-0479">Metal-binding</keyword>
<feature type="compositionally biased region" description="Basic and acidic residues" evidence="6">
    <location>
        <begin position="210"/>
        <end position="230"/>
    </location>
</feature>
<dbReference type="InterPro" id="IPR014710">
    <property type="entry name" value="RmlC-like_jellyroll"/>
</dbReference>
<dbReference type="InterPro" id="IPR010300">
    <property type="entry name" value="CDO_1"/>
</dbReference>
<evidence type="ECO:0000256" key="3">
    <source>
        <dbReference type="ARBA" id="ARBA00022964"/>
    </source>
</evidence>
<dbReference type="EMBL" id="CP086322">
    <property type="protein sequence ID" value="UQA95052.1"/>
    <property type="molecule type" value="Genomic_DNA"/>
</dbReference>
<evidence type="ECO:0000256" key="2">
    <source>
        <dbReference type="ARBA" id="ARBA00022723"/>
    </source>
</evidence>
<keyword evidence="3 7" id="KW-0223">Dioxygenase</keyword>
<protein>
    <submittedName>
        <fullName evidence="7">Cysteine dioxygenase family protein</fullName>
    </submittedName>
</protein>
<evidence type="ECO:0000256" key="1">
    <source>
        <dbReference type="ARBA" id="ARBA00006622"/>
    </source>
</evidence>
<evidence type="ECO:0000256" key="6">
    <source>
        <dbReference type="SAM" id="MobiDB-lite"/>
    </source>
</evidence>
<dbReference type="Pfam" id="PF05995">
    <property type="entry name" value="CDO_I"/>
    <property type="match status" value="1"/>
</dbReference>
<gene>
    <name evidence="7" type="ORF">K9S39_27195</name>
</gene>
<evidence type="ECO:0000256" key="4">
    <source>
        <dbReference type="ARBA" id="ARBA00023002"/>
    </source>
</evidence>
<evidence type="ECO:0000256" key="5">
    <source>
        <dbReference type="ARBA" id="ARBA00023004"/>
    </source>
</evidence>